<dbReference type="InterPro" id="IPR036869">
    <property type="entry name" value="J_dom_sf"/>
</dbReference>
<name>A0AAD4XNJ0_9MAGN</name>
<dbReference type="PROSITE" id="PS50076">
    <property type="entry name" value="DNAJ_2"/>
    <property type="match status" value="1"/>
</dbReference>
<dbReference type="Pfam" id="PF00226">
    <property type="entry name" value="DnaJ"/>
    <property type="match status" value="1"/>
</dbReference>
<dbReference type="CDD" id="cd06257">
    <property type="entry name" value="DnaJ"/>
    <property type="match status" value="1"/>
</dbReference>
<feature type="region of interest" description="Disordered" evidence="1">
    <location>
        <begin position="67"/>
        <end position="96"/>
    </location>
</feature>
<feature type="domain" description="J" evidence="2">
    <location>
        <begin position="4"/>
        <end position="77"/>
    </location>
</feature>
<dbReference type="PANTHER" id="PTHR45098:SF1">
    <property type="entry name" value="DNAJ DOMAIN CONTAINING PROTEIN, EXPRESSED"/>
    <property type="match status" value="1"/>
</dbReference>
<feature type="compositionally biased region" description="Basic and acidic residues" evidence="1">
    <location>
        <begin position="67"/>
        <end position="84"/>
    </location>
</feature>
<keyword evidence="4" id="KW-1185">Reference proteome</keyword>
<evidence type="ECO:0000256" key="1">
    <source>
        <dbReference type="SAM" id="MobiDB-lite"/>
    </source>
</evidence>
<reference evidence="3" key="1">
    <citation type="submission" date="2022-04" db="EMBL/GenBank/DDBJ databases">
        <title>A functionally conserved STORR gene fusion in Papaver species that diverged 16.8 million years ago.</title>
        <authorList>
            <person name="Catania T."/>
        </authorList>
    </citation>
    <scope>NUCLEOTIDE SEQUENCE</scope>
    <source>
        <strain evidence="3">S-188037</strain>
    </source>
</reference>
<sequence>MEINHYVILGLPSGEEGAKLTHAYINKAYRTKDLELHPDKCPDDPNANKRPCTFLRLQTSYEILKDEKKRKDFDDQRHHQSSKHDSRKRKRMDDLDERERASFALARAKSDASSYDKKMKESKEKIISMLNSKAASTFSKFKTPDETHNKSNAQSAINLDYSKTLMVECFVEYSAQRLKELFGEFGPVEDVLIQSEKKDKIWSALVIMASSTDAAEVAAVKGVLGDLSNPLLVLPIQKKDQASVSPYNKISNLVGAGYQDKEDPIIEKMLKKAKESRSG</sequence>
<dbReference type="PANTHER" id="PTHR45098">
    <property type="entry name" value="DNAJ DOMAIN CONTAINING PROTEIN, EXPRESSED"/>
    <property type="match status" value="1"/>
</dbReference>
<dbReference type="SUPFAM" id="SSF54928">
    <property type="entry name" value="RNA-binding domain, RBD"/>
    <property type="match status" value="1"/>
</dbReference>
<protein>
    <recommendedName>
        <fullName evidence="2">J domain-containing protein</fullName>
    </recommendedName>
</protein>
<dbReference type="InterPro" id="IPR035979">
    <property type="entry name" value="RBD_domain_sf"/>
</dbReference>
<dbReference type="SUPFAM" id="SSF46565">
    <property type="entry name" value="Chaperone J-domain"/>
    <property type="match status" value="1"/>
</dbReference>
<evidence type="ECO:0000313" key="4">
    <source>
        <dbReference type="Proteomes" id="UP001202328"/>
    </source>
</evidence>
<comment type="caution">
    <text evidence="3">The sequence shown here is derived from an EMBL/GenBank/DDBJ whole genome shotgun (WGS) entry which is preliminary data.</text>
</comment>
<dbReference type="Proteomes" id="UP001202328">
    <property type="component" value="Unassembled WGS sequence"/>
</dbReference>
<dbReference type="GO" id="GO:0003676">
    <property type="term" value="F:nucleic acid binding"/>
    <property type="evidence" value="ECO:0007669"/>
    <property type="project" value="InterPro"/>
</dbReference>
<dbReference type="PRINTS" id="PR00625">
    <property type="entry name" value="JDOMAIN"/>
</dbReference>
<gene>
    <name evidence="3" type="ORF">MKW98_022150</name>
</gene>
<dbReference type="InterPro" id="IPR012677">
    <property type="entry name" value="Nucleotide-bd_a/b_plait_sf"/>
</dbReference>
<dbReference type="Gene3D" id="3.30.70.330">
    <property type="match status" value="1"/>
</dbReference>
<accession>A0AAD4XNJ0</accession>
<proteinExistence type="predicted"/>
<evidence type="ECO:0000313" key="3">
    <source>
        <dbReference type="EMBL" id="KAI3930501.1"/>
    </source>
</evidence>
<dbReference type="Gene3D" id="1.10.287.110">
    <property type="entry name" value="DnaJ domain"/>
    <property type="match status" value="1"/>
</dbReference>
<evidence type="ECO:0000259" key="2">
    <source>
        <dbReference type="PROSITE" id="PS50076"/>
    </source>
</evidence>
<dbReference type="InterPro" id="IPR001623">
    <property type="entry name" value="DnaJ_domain"/>
</dbReference>
<organism evidence="3 4">
    <name type="scientific">Papaver atlanticum</name>
    <dbReference type="NCBI Taxonomy" id="357466"/>
    <lineage>
        <taxon>Eukaryota</taxon>
        <taxon>Viridiplantae</taxon>
        <taxon>Streptophyta</taxon>
        <taxon>Embryophyta</taxon>
        <taxon>Tracheophyta</taxon>
        <taxon>Spermatophyta</taxon>
        <taxon>Magnoliopsida</taxon>
        <taxon>Ranunculales</taxon>
        <taxon>Papaveraceae</taxon>
        <taxon>Papaveroideae</taxon>
        <taxon>Papaver</taxon>
    </lineage>
</organism>
<dbReference type="AlphaFoldDB" id="A0AAD4XNJ0"/>
<dbReference type="EMBL" id="JAJJMB010007362">
    <property type="protein sequence ID" value="KAI3930501.1"/>
    <property type="molecule type" value="Genomic_DNA"/>
</dbReference>
<dbReference type="SMART" id="SM00271">
    <property type="entry name" value="DnaJ"/>
    <property type="match status" value="1"/>
</dbReference>